<keyword evidence="3" id="KW-1185">Reference proteome</keyword>
<name>A0A1X7M188_9BURK</name>
<evidence type="ECO:0000256" key="1">
    <source>
        <dbReference type="SAM" id="MobiDB-lite"/>
    </source>
</evidence>
<proteinExistence type="predicted"/>
<dbReference type="STRING" id="1515439.SAMN06265784_114112"/>
<accession>A0A1X7M188</accession>
<dbReference type="EMBL" id="FXAT01000014">
    <property type="protein sequence ID" value="SMG59895.1"/>
    <property type="molecule type" value="Genomic_DNA"/>
</dbReference>
<evidence type="ECO:0000313" key="3">
    <source>
        <dbReference type="Proteomes" id="UP000193228"/>
    </source>
</evidence>
<reference evidence="3" key="1">
    <citation type="submission" date="2017-04" db="EMBL/GenBank/DDBJ databases">
        <authorList>
            <person name="Varghese N."/>
            <person name="Submissions S."/>
        </authorList>
    </citation>
    <scope>NUCLEOTIDE SEQUENCE [LARGE SCALE GENOMIC DNA]</scope>
    <source>
        <strain evidence="3">LMG 29540</strain>
    </source>
</reference>
<organism evidence="2 3">
    <name type="scientific">Paraburkholderia susongensis</name>
    <dbReference type="NCBI Taxonomy" id="1515439"/>
    <lineage>
        <taxon>Bacteria</taxon>
        <taxon>Pseudomonadati</taxon>
        <taxon>Pseudomonadota</taxon>
        <taxon>Betaproteobacteria</taxon>
        <taxon>Burkholderiales</taxon>
        <taxon>Burkholderiaceae</taxon>
        <taxon>Paraburkholderia</taxon>
    </lineage>
</organism>
<feature type="region of interest" description="Disordered" evidence="1">
    <location>
        <begin position="26"/>
        <end position="64"/>
    </location>
</feature>
<evidence type="ECO:0000313" key="2">
    <source>
        <dbReference type="EMBL" id="SMG59895.1"/>
    </source>
</evidence>
<dbReference type="InterPro" id="IPR029465">
    <property type="entry name" value="ATPgrasp_TupA"/>
</dbReference>
<protein>
    <submittedName>
        <fullName evidence="2">TupA-like ATPgrasp</fullName>
    </submittedName>
</protein>
<sequence>MPSTKSAGFDEEDAVSAAQCGAREWAAGAGADTGASVESDAVPGEHAWPPAHDHLHPPSQPQSRARRIKEAAKQLLPDSIFLSLLHHKCIGRYPNLIHPVTFNEKILQRNLRPDPRYICLTDKILVREYIAAKIGEKHLIPLIAVPDAFTPEVFDALPDAFVMKANHGSSFVEIVRDKSETSFETLRARAEQWLATDFYYIARERHYRMIEPRIFFEQLLLDQRGQIPADFKLHCFGGRPGRPIIYILVISDRFGDATHGDVYDAEWNHLGIAIGPYKRSAAPAPRPRNLQAVLDVAARLCEDFDYVRVDLYAPDDKVYFGELTFTPGAGVLPFTPDIIDYEWGKLLA</sequence>
<dbReference type="RefSeq" id="WP_208626298.1">
    <property type="nucleotide sequence ID" value="NZ_FXAT01000014.1"/>
</dbReference>
<dbReference type="Proteomes" id="UP000193228">
    <property type="component" value="Unassembled WGS sequence"/>
</dbReference>
<dbReference type="Pfam" id="PF14305">
    <property type="entry name" value="ATPgrasp_TupA"/>
    <property type="match status" value="1"/>
</dbReference>
<dbReference type="AlphaFoldDB" id="A0A1X7M188"/>
<gene>
    <name evidence="2" type="ORF">SAMN06265784_114112</name>
</gene>